<evidence type="ECO:0000313" key="2">
    <source>
        <dbReference type="EMBL" id="MFC6634011.1"/>
    </source>
</evidence>
<feature type="domain" description="Cupin type-2" evidence="1">
    <location>
        <begin position="48"/>
        <end position="115"/>
    </location>
</feature>
<dbReference type="InterPro" id="IPR013096">
    <property type="entry name" value="Cupin_2"/>
</dbReference>
<proteinExistence type="predicted"/>
<keyword evidence="3" id="KW-1185">Reference proteome</keyword>
<name>A0ABW1YMW3_9GAMM</name>
<dbReference type="Proteomes" id="UP001596425">
    <property type="component" value="Unassembled WGS sequence"/>
</dbReference>
<accession>A0ABW1YMW3</accession>
<sequence>MSEQKERSSVLHIPAGEGRRYDMGGMRSLFLADGAETDNSYSISEWWLDPGQPGPGAHCHDANDDIFYVIEGTMDFLVDQNWVQASRGDFIRVPAGVTHDFANNSDQRAGLLNIYIPGGFEQDMPAIVQWFREHQ</sequence>
<evidence type="ECO:0000259" key="1">
    <source>
        <dbReference type="Pfam" id="PF07883"/>
    </source>
</evidence>
<evidence type="ECO:0000313" key="3">
    <source>
        <dbReference type="Proteomes" id="UP001596425"/>
    </source>
</evidence>
<dbReference type="EMBL" id="JBHSVR010000001">
    <property type="protein sequence ID" value="MFC6634011.1"/>
    <property type="molecule type" value="Genomic_DNA"/>
</dbReference>
<protein>
    <submittedName>
        <fullName evidence="2">Cupin domain-containing protein</fullName>
    </submittedName>
</protein>
<dbReference type="InterPro" id="IPR053146">
    <property type="entry name" value="QDO-like"/>
</dbReference>
<gene>
    <name evidence="2" type="ORF">ACFQBM_11990</name>
</gene>
<dbReference type="RefSeq" id="WP_193190258.1">
    <property type="nucleotide sequence ID" value="NZ_JACZFR010000012.1"/>
</dbReference>
<dbReference type="InterPro" id="IPR011051">
    <property type="entry name" value="RmlC_Cupin_sf"/>
</dbReference>
<dbReference type="SUPFAM" id="SSF51182">
    <property type="entry name" value="RmlC-like cupins"/>
    <property type="match status" value="1"/>
</dbReference>
<reference evidence="3" key="1">
    <citation type="journal article" date="2019" name="Int. J. Syst. Evol. Microbiol.">
        <title>The Global Catalogue of Microorganisms (GCM) 10K type strain sequencing project: providing services to taxonomists for standard genome sequencing and annotation.</title>
        <authorList>
            <consortium name="The Broad Institute Genomics Platform"/>
            <consortium name="The Broad Institute Genome Sequencing Center for Infectious Disease"/>
            <person name="Wu L."/>
            <person name="Ma J."/>
        </authorList>
    </citation>
    <scope>NUCLEOTIDE SEQUENCE [LARGE SCALE GENOMIC DNA]</scope>
    <source>
        <strain evidence="3">CGMCC 1.13718</strain>
    </source>
</reference>
<dbReference type="Gene3D" id="2.60.120.10">
    <property type="entry name" value="Jelly Rolls"/>
    <property type="match status" value="1"/>
</dbReference>
<comment type="caution">
    <text evidence="2">The sequence shown here is derived from an EMBL/GenBank/DDBJ whole genome shotgun (WGS) entry which is preliminary data.</text>
</comment>
<dbReference type="PANTHER" id="PTHR36440:SF1">
    <property type="entry name" value="PUTATIVE (AFU_ORTHOLOGUE AFUA_8G07350)-RELATED"/>
    <property type="match status" value="1"/>
</dbReference>
<dbReference type="InterPro" id="IPR014710">
    <property type="entry name" value="RmlC-like_jellyroll"/>
</dbReference>
<dbReference type="Pfam" id="PF07883">
    <property type="entry name" value="Cupin_2"/>
    <property type="match status" value="1"/>
</dbReference>
<organism evidence="2 3">
    <name type="scientific">Microbulbifer taiwanensis</name>
    <dbReference type="NCBI Taxonomy" id="986746"/>
    <lineage>
        <taxon>Bacteria</taxon>
        <taxon>Pseudomonadati</taxon>
        <taxon>Pseudomonadota</taxon>
        <taxon>Gammaproteobacteria</taxon>
        <taxon>Cellvibrionales</taxon>
        <taxon>Microbulbiferaceae</taxon>
        <taxon>Microbulbifer</taxon>
    </lineage>
</organism>
<dbReference type="PANTHER" id="PTHR36440">
    <property type="entry name" value="PUTATIVE (AFU_ORTHOLOGUE AFUA_8G07350)-RELATED"/>
    <property type="match status" value="1"/>
</dbReference>